<dbReference type="Ensembl" id="ENSSGRT00000010063.1">
    <property type="protein sequence ID" value="ENSSGRP00000009237.1"/>
    <property type="gene ID" value="ENSSGRG00000006234.1"/>
</dbReference>
<proteinExistence type="predicted"/>
<name>A0A672KC34_SINGR</name>
<dbReference type="InParanoid" id="A0A672KC34"/>
<feature type="region of interest" description="Disordered" evidence="1">
    <location>
        <begin position="1"/>
        <end position="32"/>
    </location>
</feature>
<reference evidence="2" key="1">
    <citation type="submission" date="2025-08" db="UniProtKB">
        <authorList>
            <consortium name="Ensembl"/>
        </authorList>
    </citation>
    <scope>IDENTIFICATION</scope>
</reference>
<evidence type="ECO:0000256" key="1">
    <source>
        <dbReference type="SAM" id="MobiDB-lite"/>
    </source>
</evidence>
<keyword evidence="3" id="KW-1185">Reference proteome</keyword>
<organism evidence="2 3">
    <name type="scientific">Sinocyclocheilus grahami</name>
    <name type="common">Dianchi golden-line fish</name>
    <name type="synonym">Barbus grahami</name>
    <dbReference type="NCBI Taxonomy" id="75366"/>
    <lineage>
        <taxon>Eukaryota</taxon>
        <taxon>Metazoa</taxon>
        <taxon>Chordata</taxon>
        <taxon>Craniata</taxon>
        <taxon>Vertebrata</taxon>
        <taxon>Euteleostomi</taxon>
        <taxon>Actinopterygii</taxon>
        <taxon>Neopterygii</taxon>
        <taxon>Teleostei</taxon>
        <taxon>Ostariophysi</taxon>
        <taxon>Cypriniformes</taxon>
        <taxon>Cyprinidae</taxon>
        <taxon>Cyprininae</taxon>
        <taxon>Sinocyclocheilus</taxon>
    </lineage>
</organism>
<protein>
    <submittedName>
        <fullName evidence="2">Uncharacterized protein</fullName>
    </submittedName>
</protein>
<dbReference type="Proteomes" id="UP000472262">
    <property type="component" value="Unassembled WGS sequence"/>
</dbReference>
<evidence type="ECO:0000313" key="2">
    <source>
        <dbReference type="Ensembl" id="ENSSGRP00000009237.1"/>
    </source>
</evidence>
<sequence length="54" mass="5415">MASQNTDPAAASSTAALKGGQTSGSVSKGSVTKRFGCSVGSFLNDSFILNESLM</sequence>
<reference evidence="2" key="2">
    <citation type="submission" date="2025-09" db="UniProtKB">
        <authorList>
            <consortium name="Ensembl"/>
        </authorList>
    </citation>
    <scope>IDENTIFICATION</scope>
</reference>
<evidence type="ECO:0000313" key="3">
    <source>
        <dbReference type="Proteomes" id="UP000472262"/>
    </source>
</evidence>
<dbReference type="AlphaFoldDB" id="A0A672KC34"/>
<accession>A0A672KC34</accession>
<feature type="compositionally biased region" description="Polar residues" evidence="1">
    <location>
        <begin position="1"/>
        <end position="15"/>
    </location>
</feature>